<keyword evidence="2" id="KW-1185">Reference proteome</keyword>
<name>A0AAV3W0E3_9CLOT</name>
<reference evidence="1 2" key="1">
    <citation type="submission" date="2019-06" db="EMBL/GenBank/DDBJ databases">
        <title>Draft genome sequence of Clostridium diolis DSM 15410.</title>
        <authorList>
            <person name="Kobayashi H."/>
            <person name="Tanizawa Y."/>
            <person name="Tohno M."/>
        </authorList>
    </citation>
    <scope>NUCLEOTIDE SEQUENCE [LARGE SCALE GENOMIC DNA]</scope>
    <source>
        <strain evidence="1 2">DSM 15410</strain>
    </source>
</reference>
<evidence type="ECO:0000313" key="1">
    <source>
        <dbReference type="EMBL" id="GEA31350.1"/>
    </source>
</evidence>
<gene>
    <name evidence="1" type="ORF">CDIOL_22730</name>
</gene>
<accession>A0AAV3W0E3</accession>
<dbReference type="AlphaFoldDB" id="A0AAV3W0E3"/>
<dbReference type="EMBL" id="BJLA01000007">
    <property type="protein sequence ID" value="GEA31350.1"/>
    <property type="molecule type" value="Genomic_DNA"/>
</dbReference>
<protein>
    <submittedName>
        <fullName evidence="1">Uncharacterized protein</fullName>
    </submittedName>
</protein>
<proteinExistence type="predicted"/>
<organism evidence="1 2">
    <name type="scientific">Clostridium diolis</name>
    <dbReference type="NCBI Taxonomy" id="223919"/>
    <lineage>
        <taxon>Bacteria</taxon>
        <taxon>Bacillati</taxon>
        <taxon>Bacillota</taxon>
        <taxon>Clostridia</taxon>
        <taxon>Eubacteriales</taxon>
        <taxon>Clostridiaceae</taxon>
        <taxon>Clostridium</taxon>
    </lineage>
</organism>
<dbReference type="Proteomes" id="UP000325212">
    <property type="component" value="Unassembled WGS sequence"/>
</dbReference>
<comment type="caution">
    <text evidence="1">The sequence shown here is derived from an EMBL/GenBank/DDBJ whole genome shotgun (WGS) entry which is preliminary data.</text>
</comment>
<sequence length="59" mass="6693">MKLIREWISGGRVSNTWVTCLIEGNSLPKGRLIPHKIVVPHGIAIKGVIRYEMDPRRIS</sequence>
<evidence type="ECO:0000313" key="2">
    <source>
        <dbReference type="Proteomes" id="UP000325212"/>
    </source>
</evidence>